<sequence length="208" mass="23869">MDSKPSAVGEKPMCCFCSEFRFIKRKFYRTIQNYAIGVTRWCTLENAYTSCICLAIPEQAWACGFLATVLAVSHNSLLKVPAEIGRLKMKKANTLCFDKPEATSYCKQQVGKLANKQNYVITSQQYFSSQSLGLVRRMGDERRRLMLQKATRFPILRCREAFCPSLLRDQLQFIYMACLKVDDEELCYGPEDPSLLFLQNTHISRRVG</sequence>
<organism evidence="1 2">
    <name type="scientific">Salvia divinorum</name>
    <name type="common">Maria pastora</name>
    <name type="synonym">Diviner's sage</name>
    <dbReference type="NCBI Taxonomy" id="28513"/>
    <lineage>
        <taxon>Eukaryota</taxon>
        <taxon>Viridiplantae</taxon>
        <taxon>Streptophyta</taxon>
        <taxon>Embryophyta</taxon>
        <taxon>Tracheophyta</taxon>
        <taxon>Spermatophyta</taxon>
        <taxon>Magnoliopsida</taxon>
        <taxon>eudicotyledons</taxon>
        <taxon>Gunneridae</taxon>
        <taxon>Pentapetalae</taxon>
        <taxon>asterids</taxon>
        <taxon>lamiids</taxon>
        <taxon>Lamiales</taxon>
        <taxon>Lamiaceae</taxon>
        <taxon>Nepetoideae</taxon>
        <taxon>Mentheae</taxon>
        <taxon>Salviinae</taxon>
        <taxon>Salvia</taxon>
        <taxon>Salvia subgen. Calosphace</taxon>
    </lineage>
</organism>
<name>A0ABD1GLM5_SALDI</name>
<gene>
    <name evidence="1" type="ORF">AAHA92_21804</name>
</gene>
<dbReference type="EMBL" id="JBEAFC010000008">
    <property type="protein sequence ID" value="KAL1545032.1"/>
    <property type="molecule type" value="Genomic_DNA"/>
</dbReference>
<reference evidence="1 2" key="1">
    <citation type="submission" date="2024-06" db="EMBL/GenBank/DDBJ databases">
        <title>A chromosome level genome sequence of Diviner's sage (Salvia divinorum).</title>
        <authorList>
            <person name="Ford S.A."/>
            <person name="Ro D.-K."/>
            <person name="Ness R.W."/>
            <person name="Phillips M.A."/>
        </authorList>
    </citation>
    <scope>NUCLEOTIDE SEQUENCE [LARGE SCALE GENOMIC DNA]</scope>
    <source>
        <strain evidence="1">SAF-2024a</strain>
        <tissue evidence="1">Leaf</tissue>
    </source>
</reference>
<accession>A0ABD1GLM5</accession>
<dbReference type="AlphaFoldDB" id="A0ABD1GLM5"/>
<dbReference type="Proteomes" id="UP001567538">
    <property type="component" value="Unassembled WGS sequence"/>
</dbReference>
<proteinExistence type="predicted"/>
<protein>
    <submittedName>
        <fullName evidence="1">Uncharacterized protein</fullName>
    </submittedName>
</protein>
<keyword evidence="2" id="KW-1185">Reference proteome</keyword>
<evidence type="ECO:0000313" key="2">
    <source>
        <dbReference type="Proteomes" id="UP001567538"/>
    </source>
</evidence>
<evidence type="ECO:0000313" key="1">
    <source>
        <dbReference type="EMBL" id="KAL1545032.1"/>
    </source>
</evidence>
<comment type="caution">
    <text evidence="1">The sequence shown here is derived from an EMBL/GenBank/DDBJ whole genome shotgun (WGS) entry which is preliminary data.</text>
</comment>